<dbReference type="PROSITE" id="PS51257">
    <property type="entry name" value="PROKAR_LIPOPROTEIN"/>
    <property type="match status" value="1"/>
</dbReference>
<dbReference type="InterPro" id="IPR050300">
    <property type="entry name" value="GDXG_lipolytic_enzyme"/>
</dbReference>
<dbReference type="EMBL" id="JACJII010000001">
    <property type="protein sequence ID" value="MBA9007840.1"/>
    <property type="molecule type" value="Genomic_DNA"/>
</dbReference>
<evidence type="ECO:0000313" key="5">
    <source>
        <dbReference type="Proteomes" id="UP000539313"/>
    </source>
</evidence>
<dbReference type="PANTHER" id="PTHR48081:SF13">
    <property type="entry name" value="ALPHA_BETA HYDROLASE"/>
    <property type="match status" value="1"/>
</dbReference>
<feature type="signal peptide" evidence="2">
    <location>
        <begin position="1"/>
        <end position="18"/>
    </location>
</feature>
<feature type="domain" description="BD-FAE-like" evidence="3">
    <location>
        <begin position="58"/>
        <end position="275"/>
    </location>
</feature>
<dbReference type="AlphaFoldDB" id="A0A7W3N5E3"/>
<keyword evidence="5" id="KW-1185">Reference proteome</keyword>
<evidence type="ECO:0000256" key="1">
    <source>
        <dbReference type="ARBA" id="ARBA00022801"/>
    </source>
</evidence>
<dbReference type="Proteomes" id="UP000539313">
    <property type="component" value="Unassembled WGS sequence"/>
</dbReference>
<proteinExistence type="predicted"/>
<dbReference type="Gene3D" id="3.40.50.1820">
    <property type="entry name" value="alpha/beta hydrolase"/>
    <property type="match status" value="1"/>
</dbReference>
<accession>A0A7W3N5E3</accession>
<reference evidence="4 5" key="1">
    <citation type="submission" date="2020-08" db="EMBL/GenBank/DDBJ databases">
        <title>Sequencing the genomes of 1000 actinobacteria strains.</title>
        <authorList>
            <person name="Klenk H.-P."/>
        </authorList>
    </citation>
    <scope>NUCLEOTIDE SEQUENCE [LARGE SCALE GENOMIC DNA]</scope>
    <source>
        <strain evidence="4 5">DSM 45823</strain>
    </source>
</reference>
<evidence type="ECO:0000256" key="2">
    <source>
        <dbReference type="SAM" id="SignalP"/>
    </source>
</evidence>
<evidence type="ECO:0000259" key="3">
    <source>
        <dbReference type="Pfam" id="PF20434"/>
    </source>
</evidence>
<evidence type="ECO:0000313" key="4">
    <source>
        <dbReference type="EMBL" id="MBA9007840.1"/>
    </source>
</evidence>
<gene>
    <name evidence="4" type="ORF">HNR21_006722</name>
</gene>
<name>A0A7W3N5E3_9ACTN</name>
<dbReference type="GO" id="GO:0016787">
    <property type="term" value="F:hydrolase activity"/>
    <property type="evidence" value="ECO:0007669"/>
    <property type="project" value="UniProtKB-KW"/>
</dbReference>
<feature type="chain" id="PRO_5038864414" evidence="2">
    <location>
        <begin position="19"/>
        <end position="323"/>
    </location>
</feature>
<sequence length="323" mass="33727">MRIPIFCAAAAAVVIALAGCSAEELVEPPPLPETAPAPHAADRRFDVDYAPESAAQRLDLYVPAGTAPSPVVVYVHGGDWRGGDKGEVAGNGLDDLLEAGFAVASINYRLTDEARWPAAVQDAKAAVGWLRTNARQHHLDPERIAVVGSSSGGYLAAAVALTGDRPSEFDPPQPTPGAPVSTAVQAAVLWSAPVDFRSLDRQLEEAGCPPAVPPHGHPASAASQWLGEQVGAGPRTLRADLLAHVLQRPTASFLFVHGTDDCVVPPAQARSLHREIRRAGGTSTLALIEGMGHRGGTGRRVRETVAFLNETVGRPAPAPHTTG</sequence>
<organism evidence="4 5">
    <name type="scientific">Thermomonospora cellulosilytica</name>
    <dbReference type="NCBI Taxonomy" id="1411118"/>
    <lineage>
        <taxon>Bacteria</taxon>
        <taxon>Bacillati</taxon>
        <taxon>Actinomycetota</taxon>
        <taxon>Actinomycetes</taxon>
        <taxon>Streptosporangiales</taxon>
        <taxon>Thermomonosporaceae</taxon>
        <taxon>Thermomonospora</taxon>
    </lineage>
</organism>
<dbReference type="InterPro" id="IPR029058">
    <property type="entry name" value="AB_hydrolase_fold"/>
</dbReference>
<keyword evidence="2" id="KW-0732">Signal</keyword>
<comment type="caution">
    <text evidence="4">The sequence shown here is derived from an EMBL/GenBank/DDBJ whole genome shotgun (WGS) entry which is preliminary data.</text>
</comment>
<dbReference type="InterPro" id="IPR049492">
    <property type="entry name" value="BD-FAE-like_dom"/>
</dbReference>
<keyword evidence="1" id="KW-0378">Hydrolase</keyword>
<dbReference type="RefSeq" id="WP_182708278.1">
    <property type="nucleotide sequence ID" value="NZ_JACJII010000001.1"/>
</dbReference>
<protein>
    <submittedName>
        <fullName evidence="4">Acetyl esterase/lipase</fullName>
    </submittedName>
</protein>
<dbReference type="PANTHER" id="PTHR48081">
    <property type="entry name" value="AB HYDROLASE SUPERFAMILY PROTEIN C4A8.06C"/>
    <property type="match status" value="1"/>
</dbReference>
<dbReference type="Pfam" id="PF20434">
    <property type="entry name" value="BD-FAE"/>
    <property type="match status" value="1"/>
</dbReference>
<dbReference type="SUPFAM" id="SSF53474">
    <property type="entry name" value="alpha/beta-Hydrolases"/>
    <property type="match status" value="1"/>
</dbReference>